<dbReference type="SMART" id="SM00448">
    <property type="entry name" value="REC"/>
    <property type="match status" value="2"/>
</dbReference>
<dbReference type="Pfam" id="PF08447">
    <property type="entry name" value="PAS_3"/>
    <property type="match status" value="1"/>
</dbReference>
<dbReference type="Pfam" id="PF00072">
    <property type="entry name" value="Response_reg"/>
    <property type="match status" value="2"/>
</dbReference>
<dbReference type="Gene3D" id="1.10.287.130">
    <property type="match status" value="1"/>
</dbReference>
<dbReference type="InterPro" id="IPR004358">
    <property type="entry name" value="Sig_transdc_His_kin-like_C"/>
</dbReference>
<feature type="domain" description="Response regulatory" evidence="7">
    <location>
        <begin position="10"/>
        <end position="127"/>
    </location>
</feature>
<evidence type="ECO:0000259" key="8">
    <source>
        <dbReference type="PROSITE" id="PS50112"/>
    </source>
</evidence>
<feature type="modified residue" description="4-aspartylphosphate" evidence="4">
    <location>
        <position position="623"/>
    </location>
</feature>
<dbReference type="InterPro" id="IPR000014">
    <property type="entry name" value="PAS"/>
</dbReference>
<dbReference type="InterPro" id="IPR013655">
    <property type="entry name" value="PAS_fold_3"/>
</dbReference>
<dbReference type="Pfam" id="PF00512">
    <property type="entry name" value="HisKA"/>
    <property type="match status" value="1"/>
</dbReference>
<dbReference type="SMART" id="SM00091">
    <property type="entry name" value="PAS"/>
    <property type="match status" value="1"/>
</dbReference>
<dbReference type="SUPFAM" id="SSF47384">
    <property type="entry name" value="Homodimeric domain of signal transducing histidine kinase"/>
    <property type="match status" value="1"/>
</dbReference>
<dbReference type="PRINTS" id="PR00344">
    <property type="entry name" value="BCTRLSENSOR"/>
</dbReference>
<dbReference type="GO" id="GO:0000155">
    <property type="term" value="F:phosphorelay sensor kinase activity"/>
    <property type="evidence" value="ECO:0007669"/>
    <property type="project" value="InterPro"/>
</dbReference>
<dbReference type="PROSITE" id="PS50109">
    <property type="entry name" value="HIS_KIN"/>
    <property type="match status" value="1"/>
</dbReference>
<dbReference type="SMART" id="SM00388">
    <property type="entry name" value="HisKA"/>
    <property type="match status" value="1"/>
</dbReference>
<dbReference type="Gene3D" id="3.30.450.20">
    <property type="entry name" value="PAS domain"/>
    <property type="match status" value="1"/>
</dbReference>
<evidence type="ECO:0000256" key="3">
    <source>
        <dbReference type="ARBA" id="ARBA00022553"/>
    </source>
</evidence>
<dbReference type="PROSITE" id="PS50112">
    <property type="entry name" value="PAS"/>
    <property type="match status" value="1"/>
</dbReference>
<dbReference type="SMART" id="SM00387">
    <property type="entry name" value="HATPase_c"/>
    <property type="match status" value="1"/>
</dbReference>
<comment type="caution">
    <text evidence="9">The sequence shown here is derived from an EMBL/GenBank/DDBJ whole genome shotgun (WGS) entry which is preliminary data.</text>
</comment>
<dbReference type="EC" id="2.7.13.3" evidence="2"/>
<dbReference type="InterPro" id="IPR036097">
    <property type="entry name" value="HisK_dim/P_sf"/>
</dbReference>
<evidence type="ECO:0000259" key="6">
    <source>
        <dbReference type="PROSITE" id="PS50109"/>
    </source>
</evidence>
<evidence type="ECO:0000313" key="9">
    <source>
        <dbReference type="EMBL" id="SOY68054.1"/>
    </source>
</evidence>
<organism evidence="9 10">
    <name type="scientific">Cupriavidus taiwanensis</name>
    <dbReference type="NCBI Taxonomy" id="164546"/>
    <lineage>
        <taxon>Bacteria</taxon>
        <taxon>Pseudomonadati</taxon>
        <taxon>Pseudomonadota</taxon>
        <taxon>Betaproteobacteria</taxon>
        <taxon>Burkholderiales</taxon>
        <taxon>Burkholderiaceae</taxon>
        <taxon>Cupriavidus</taxon>
    </lineage>
</organism>
<dbReference type="Proteomes" id="UP000256780">
    <property type="component" value="Chromosome CBM2587_b"/>
</dbReference>
<evidence type="ECO:0000256" key="1">
    <source>
        <dbReference type="ARBA" id="ARBA00000085"/>
    </source>
</evidence>
<keyword evidence="9" id="KW-0808">Transferase</keyword>
<dbReference type="OrthoDB" id="9768069at2"/>
<dbReference type="InterPro" id="IPR036890">
    <property type="entry name" value="HATPase_C_sf"/>
</dbReference>
<feature type="domain" description="Response regulatory" evidence="7">
    <location>
        <begin position="574"/>
        <end position="690"/>
    </location>
</feature>
<dbReference type="InterPro" id="IPR035965">
    <property type="entry name" value="PAS-like_dom_sf"/>
</dbReference>
<keyword evidence="3 4" id="KW-0597">Phosphoprotein</keyword>
<dbReference type="PANTHER" id="PTHR43547:SF2">
    <property type="entry name" value="HYBRID SIGNAL TRANSDUCTION HISTIDINE KINASE C"/>
    <property type="match status" value="1"/>
</dbReference>
<dbReference type="AlphaFoldDB" id="A0A975XFD0"/>
<keyword evidence="9" id="KW-0418">Kinase</keyword>
<dbReference type="RefSeq" id="WP_116359327.1">
    <property type="nucleotide sequence ID" value="NZ_LT976854.1"/>
</dbReference>
<accession>A0A975XFD0</accession>
<feature type="region of interest" description="Disordered" evidence="5">
    <location>
        <begin position="472"/>
        <end position="509"/>
    </location>
</feature>
<sequence length="694" mass="75294">MKPQANRAPLILNVEDREGPRYVKSRILHRGGFSVIEAVTGHSALSLVRQHAPALVLLSARLPDISGLEVCRLLKEDPQTARTLVLLTSPGLAQSRQRVEALNCGADGYLVEPAEPEEVLSSIQALLRLRGAEDAYHRTSRALHEHEDMFRQLAESLADVVWILDPATRQLLFASSSLATLCGHSAEELMEHPRLCLERVAPADRARVEAAVERMLGDGSMDIEFALTLPSGEPREIRARAFPVRSLGGADDTGRAQAAEGSPPLRIAGICQDVTLQNRAGRALHDEERRKDQFLAMLAHELRNPLAPLRSAADLLQQLAPTREDMFRARDIIGRQVHHLTRLVDELLDISRFNQGRITLRQDLVELRTALNTAVEAVRPVLDAYRHTLRLSLPEQPLPVRGDLVRLTQIFSNLLQNAAAYTPAGGVISVEAGFDDSAPETIPDAVSGGQVTVRVRDNGTGLSEALQRQLFDPLAPPDPAAPANSATSTKPTTQTGGERDLALPAPRSAFPHDGPGIGLTLVQKLVQLHGGTIRAFSAGPGQGSTFTVTLPVEPWQNWHPGSGKAGPRRSVPRRILVVDDNVDALEAMTMALQAMGHTVVTAPDGPSALAHATEARPEVVLLDLGMPAMDGFETVRRLRALPELRGARLVALTGFGQPEDRRRALAAGFDQHLVKPADLDALTRLLDELDTERA</sequence>
<evidence type="ECO:0000256" key="4">
    <source>
        <dbReference type="PROSITE-ProRule" id="PRU00169"/>
    </source>
</evidence>
<dbReference type="EMBL" id="OFSQ01000038">
    <property type="protein sequence ID" value="SOY68054.1"/>
    <property type="molecule type" value="Genomic_DNA"/>
</dbReference>
<dbReference type="Pfam" id="PF02518">
    <property type="entry name" value="HATPase_c"/>
    <property type="match status" value="1"/>
</dbReference>
<dbReference type="InterPro" id="IPR003661">
    <property type="entry name" value="HisK_dim/P_dom"/>
</dbReference>
<dbReference type="InterPro" id="IPR001789">
    <property type="entry name" value="Sig_transdc_resp-reg_receiver"/>
</dbReference>
<name>A0A975XFD0_9BURK</name>
<feature type="domain" description="PAS" evidence="8">
    <location>
        <begin position="146"/>
        <end position="219"/>
    </location>
</feature>
<dbReference type="Gene3D" id="3.40.50.2300">
    <property type="match status" value="2"/>
</dbReference>
<comment type="catalytic activity">
    <reaction evidence="1">
        <text>ATP + protein L-histidine = ADP + protein N-phospho-L-histidine.</text>
        <dbReference type="EC" id="2.7.13.3"/>
    </reaction>
</comment>
<dbReference type="InterPro" id="IPR005467">
    <property type="entry name" value="His_kinase_dom"/>
</dbReference>
<protein>
    <recommendedName>
        <fullName evidence="2">histidine kinase</fullName>
        <ecNumber evidence="2">2.7.13.3</ecNumber>
    </recommendedName>
</protein>
<gene>
    <name evidence="9" type="ORF">CBM2587_B90503</name>
</gene>
<evidence type="ECO:0000313" key="10">
    <source>
        <dbReference type="Proteomes" id="UP000256780"/>
    </source>
</evidence>
<reference evidence="9 10" key="1">
    <citation type="submission" date="2018-01" db="EMBL/GenBank/DDBJ databases">
        <authorList>
            <person name="Clerissi C."/>
        </authorList>
    </citation>
    <scope>NUCLEOTIDE SEQUENCE [LARGE SCALE GENOMIC DNA]</scope>
    <source>
        <strain evidence="9">Cupriavidus sp. LMG 19464</strain>
    </source>
</reference>
<dbReference type="InterPro" id="IPR011006">
    <property type="entry name" value="CheY-like_superfamily"/>
</dbReference>
<feature type="domain" description="Histidine kinase" evidence="6">
    <location>
        <begin position="297"/>
        <end position="554"/>
    </location>
</feature>
<dbReference type="CDD" id="cd17580">
    <property type="entry name" value="REC_2_DhkD-like"/>
    <property type="match status" value="1"/>
</dbReference>
<dbReference type="CDD" id="cd00130">
    <property type="entry name" value="PAS"/>
    <property type="match status" value="1"/>
</dbReference>
<proteinExistence type="predicted"/>
<evidence type="ECO:0000256" key="5">
    <source>
        <dbReference type="SAM" id="MobiDB-lite"/>
    </source>
</evidence>
<feature type="compositionally biased region" description="Low complexity" evidence="5">
    <location>
        <begin position="481"/>
        <end position="493"/>
    </location>
</feature>
<evidence type="ECO:0000256" key="2">
    <source>
        <dbReference type="ARBA" id="ARBA00012438"/>
    </source>
</evidence>
<dbReference type="SUPFAM" id="SSF55874">
    <property type="entry name" value="ATPase domain of HSP90 chaperone/DNA topoisomerase II/histidine kinase"/>
    <property type="match status" value="1"/>
</dbReference>
<dbReference type="Gene3D" id="3.30.565.10">
    <property type="entry name" value="Histidine kinase-like ATPase, C-terminal domain"/>
    <property type="match status" value="1"/>
</dbReference>
<dbReference type="InterPro" id="IPR003594">
    <property type="entry name" value="HATPase_dom"/>
</dbReference>
<dbReference type="CDD" id="cd00082">
    <property type="entry name" value="HisKA"/>
    <property type="match status" value="1"/>
</dbReference>
<dbReference type="SUPFAM" id="SSF52172">
    <property type="entry name" value="CheY-like"/>
    <property type="match status" value="2"/>
</dbReference>
<dbReference type="SUPFAM" id="SSF55785">
    <property type="entry name" value="PYP-like sensor domain (PAS domain)"/>
    <property type="match status" value="1"/>
</dbReference>
<evidence type="ECO:0000259" key="7">
    <source>
        <dbReference type="PROSITE" id="PS50110"/>
    </source>
</evidence>
<dbReference type="PANTHER" id="PTHR43547">
    <property type="entry name" value="TWO-COMPONENT HISTIDINE KINASE"/>
    <property type="match status" value="1"/>
</dbReference>
<comment type="caution">
    <text evidence="4">Lacks conserved residue(s) required for the propagation of feature annotation.</text>
</comment>
<dbReference type="PROSITE" id="PS50110">
    <property type="entry name" value="RESPONSE_REGULATORY"/>
    <property type="match status" value="2"/>
</dbReference>